<gene>
    <name evidence="2" type="ORF">F8M41_026502</name>
</gene>
<feature type="compositionally biased region" description="Basic and acidic residues" evidence="1">
    <location>
        <begin position="23"/>
        <end position="34"/>
    </location>
</feature>
<evidence type="ECO:0000256" key="1">
    <source>
        <dbReference type="SAM" id="MobiDB-lite"/>
    </source>
</evidence>
<proteinExistence type="predicted"/>
<comment type="caution">
    <text evidence="2">The sequence shown here is derived from an EMBL/GenBank/DDBJ whole genome shotgun (WGS) entry which is preliminary data.</text>
</comment>
<dbReference type="AlphaFoldDB" id="A0A8H3XIP1"/>
<feature type="region of interest" description="Disordered" evidence="1">
    <location>
        <begin position="23"/>
        <end position="43"/>
    </location>
</feature>
<evidence type="ECO:0000313" key="2">
    <source>
        <dbReference type="EMBL" id="KAF0464567.1"/>
    </source>
</evidence>
<protein>
    <submittedName>
        <fullName evidence="2">Uncharacterized protein</fullName>
    </submittedName>
</protein>
<name>A0A8H3XIP1_GIGMA</name>
<sequence length="196" mass="23632">MQQSSRLLDPRDEMDIDQTLREASVDANLKEGDSKNNTANQRISYRQAVTGPREPQQKQYPELVKLIEQWIAYIRNALSNKKKLAFDQKLWHYDEIMAAFVDSEKFKSLMQYKLQAKPIYLNILQTIRLKFKHRDYAFFYTFTRQYNTQPQHQQVFMNLIDEATRKYKEMHNAHMLNRKNRDQITNMLRKKLAMDY</sequence>
<organism evidence="2 3">
    <name type="scientific">Gigaspora margarita</name>
    <dbReference type="NCBI Taxonomy" id="4874"/>
    <lineage>
        <taxon>Eukaryota</taxon>
        <taxon>Fungi</taxon>
        <taxon>Fungi incertae sedis</taxon>
        <taxon>Mucoromycota</taxon>
        <taxon>Glomeromycotina</taxon>
        <taxon>Glomeromycetes</taxon>
        <taxon>Diversisporales</taxon>
        <taxon>Gigasporaceae</taxon>
        <taxon>Gigaspora</taxon>
    </lineage>
</organism>
<evidence type="ECO:0000313" key="3">
    <source>
        <dbReference type="Proteomes" id="UP000439903"/>
    </source>
</evidence>
<dbReference type="EMBL" id="WTPW01000991">
    <property type="protein sequence ID" value="KAF0464567.1"/>
    <property type="molecule type" value="Genomic_DNA"/>
</dbReference>
<accession>A0A8H3XIP1</accession>
<dbReference type="Proteomes" id="UP000439903">
    <property type="component" value="Unassembled WGS sequence"/>
</dbReference>
<keyword evidence="3" id="KW-1185">Reference proteome</keyword>
<reference evidence="2 3" key="1">
    <citation type="journal article" date="2019" name="Environ. Microbiol.">
        <title>At the nexus of three kingdoms: the genome of the mycorrhizal fungus Gigaspora margarita provides insights into plant, endobacterial and fungal interactions.</title>
        <authorList>
            <person name="Venice F."/>
            <person name="Ghignone S."/>
            <person name="Salvioli di Fossalunga A."/>
            <person name="Amselem J."/>
            <person name="Novero M."/>
            <person name="Xianan X."/>
            <person name="Sedzielewska Toro K."/>
            <person name="Morin E."/>
            <person name="Lipzen A."/>
            <person name="Grigoriev I.V."/>
            <person name="Henrissat B."/>
            <person name="Martin F.M."/>
            <person name="Bonfante P."/>
        </authorList>
    </citation>
    <scope>NUCLEOTIDE SEQUENCE [LARGE SCALE GENOMIC DNA]</scope>
    <source>
        <strain evidence="2 3">BEG34</strain>
    </source>
</reference>
<dbReference type="OrthoDB" id="2465141at2759"/>